<reference evidence="2" key="1">
    <citation type="submission" date="2021-02" db="EMBL/GenBank/DDBJ databases">
        <title>First Annotated Genome of the Yellow-green Alga Tribonema minus.</title>
        <authorList>
            <person name="Mahan K.M."/>
        </authorList>
    </citation>
    <scope>NUCLEOTIDE SEQUENCE</scope>
    <source>
        <strain evidence="2">UTEX B ZZ1240</strain>
    </source>
</reference>
<comment type="caution">
    <text evidence="2">The sequence shown here is derived from an EMBL/GenBank/DDBJ whole genome shotgun (WGS) entry which is preliminary data.</text>
</comment>
<protein>
    <submittedName>
        <fullName evidence="2">Uncharacterized protein</fullName>
    </submittedName>
</protein>
<feature type="compositionally biased region" description="Acidic residues" evidence="1">
    <location>
        <begin position="310"/>
        <end position="324"/>
    </location>
</feature>
<feature type="region of interest" description="Disordered" evidence="1">
    <location>
        <begin position="301"/>
        <end position="336"/>
    </location>
</feature>
<keyword evidence="3" id="KW-1185">Reference proteome</keyword>
<name>A0A835YNW3_9STRA</name>
<dbReference type="Proteomes" id="UP000664859">
    <property type="component" value="Unassembled WGS sequence"/>
</dbReference>
<accession>A0A835YNW3</accession>
<gene>
    <name evidence="2" type="ORF">JKP88DRAFT_247979</name>
</gene>
<organism evidence="2 3">
    <name type="scientific">Tribonema minus</name>
    <dbReference type="NCBI Taxonomy" id="303371"/>
    <lineage>
        <taxon>Eukaryota</taxon>
        <taxon>Sar</taxon>
        <taxon>Stramenopiles</taxon>
        <taxon>Ochrophyta</taxon>
        <taxon>PX clade</taxon>
        <taxon>Xanthophyceae</taxon>
        <taxon>Tribonematales</taxon>
        <taxon>Tribonemataceae</taxon>
        <taxon>Tribonema</taxon>
    </lineage>
</organism>
<dbReference type="AlphaFoldDB" id="A0A835YNW3"/>
<sequence>MSVMGHNTLTNTAAAVQCRDYSVVAGVQSWEYRVRAAVYTREYNAAAESPRVQAGPRFVQFNSSSGANAANKQMWADWLISVIIRALMMSGRAAVHVDAMIDMVYVFWQHIAQVPLWACGLLIGLTLMLTWPAWRSGATPARVQPVMDQKVQASQPAREVGTESSVLSLWNFINRKGRTAKHYKKGTAALRSRQHGPSPTKRYASFLHSSSVCSGVSVSGIKWRDVLWLGCLVLCVTSVAAEDMDVDASGGGSAAIEIACAAVGKYDIVGSGHNTTLAVPNYNANLSSAVTKEAEVQQLRTGNRFSMEDGVSDSEDDPDSDDDSGTAPVAKKRTKSGGIVDEASVYMQM</sequence>
<evidence type="ECO:0000313" key="2">
    <source>
        <dbReference type="EMBL" id="KAG5178710.1"/>
    </source>
</evidence>
<dbReference type="EMBL" id="JAFCMP010000513">
    <property type="protein sequence ID" value="KAG5178710.1"/>
    <property type="molecule type" value="Genomic_DNA"/>
</dbReference>
<evidence type="ECO:0000256" key="1">
    <source>
        <dbReference type="SAM" id="MobiDB-lite"/>
    </source>
</evidence>
<evidence type="ECO:0000313" key="3">
    <source>
        <dbReference type="Proteomes" id="UP000664859"/>
    </source>
</evidence>
<proteinExistence type="predicted"/>